<evidence type="ECO:0000259" key="9">
    <source>
        <dbReference type="PROSITE" id="PS50110"/>
    </source>
</evidence>
<dbReference type="PRINTS" id="PR00344">
    <property type="entry name" value="BCTRLSENSOR"/>
</dbReference>
<evidence type="ECO:0000256" key="2">
    <source>
        <dbReference type="ARBA" id="ARBA00022679"/>
    </source>
</evidence>
<dbReference type="SMART" id="SM00091">
    <property type="entry name" value="PAS"/>
    <property type="match status" value="3"/>
</dbReference>
<dbReference type="InterPro" id="IPR001789">
    <property type="entry name" value="Sig_transdc_resp-reg_receiver"/>
</dbReference>
<feature type="domain" description="PAC" evidence="11">
    <location>
        <begin position="480"/>
        <end position="535"/>
    </location>
</feature>
<dbReference type="GO" id="GO:0005524">
    <property type="term" value="F:ATP binding"/>
    <property type="evidence" value="ECO:0007669"/>
    <property type="project" value="UniProtKB-KW"/>
</dbReference>
<dbReference type="PROSITE" id="PS50113">
    <property type="entry name" value="PAC"/>
    <property type="match status" value="3"/>
</dbReference>
<dbReference type="PANTHER" id="PTHR43065">
    <property type="entry name" value="SENSOR HISTIDINE KINASE"/>
    <property type="match status" value="1"/>
</dbReference>
<evidence type="ECO:0000256" key="6">
    <source>
        <dbReference type="ARBA" id="ARBA00023012"/>
    </source>
</evidence>
<dbReference type="AlphaFoldDB" id="A0A3B1C6U8"/>
<keyword evidence="7" id="KW-0175">Coiled coil</keyword>
<dbReference type="Gene3D" id="1.10.287.130">
    <property type="match status" value="1"/>
</dbReference>
<dbReference type="SUPFAM" id="SSF55785">
    <property type="entry name" value="PYP-like sensor domain (PAS domain)"/>
    <property type="match status" value="3"/>
</dbReference>
<feature type="domain" description="Response regulatory" evidence="9">
    <location>
        <begin position="3"/>
        <end position="117"/>
    </location>
</feature>
<keyword evidence="4" id="KW-0418">Kinase</keyword>
<evidence type="ECO:0000256" key="7">
    <source>
        <dbReference type="SAM" id="Coils"/>
    </source>
</evidence>
<feature type="coiled-coil region" evidence="7">
    <location>
        <begin position="119"/>
        <end position="150"/>
    </location>
</feature>
<accession>A0A3B1C6U8</accession>
<dbReference type="InterPro" id="IPR000014">
    <property type="entry name" value="PAS"/>
</dbReference>
<dbReference type="Pfam" id="PF00072">
    <property type="entry name" value="Response_reg"/>
    <property type="match status" value="1"/>
</dbReference>
<sequence>MTDILVVDDEIEICRALEKFLEKEGHTVRTATNGDDAVMEVKKSAPDVVLLDIKMPGKNGDETLTEIVEIDKNIVVIMLTAIDDIDTVLSVMKKGASDFMSKPVILAEVRRSIHSALEKKRLILENQQYQDKLEEMVAQKTIQLRDAEERLRGITESANDAIIMLNSNGTVTFWNPAAELMYGYCAEEIIGEKLTEYIVPATYRERHDNGLANFKIDGQGSVIGKTVELSAVRKNGQEFPIELSLAAVKIQREWHAVGVTRDITTRKKAEEKLRLNQDRLSRIVETIAEGLYIVDAKGRIVFANKASLKLFGLEKEELYKRTYNDSRWNIRNSRGEPINEEDYPFVKVKNTGKPVYGIELIAPQKDDKELIISINAAPMYGPDGAFQGMVATQDDITENKLAERALIKANRENEQLLTALPSIMISLNRDRCILKWNSMAEKAFGLKCGKVVNTLFYDHNIKWEWDKIKSAMDKCEGKSKAVELDNIRYTRADGKEGFIDLTINPVRNESNKVEGFLLLGVDITEKRILESHLTQAQKLESIGSLAAGIAHEINTPTQFVGDNIHFLEEAFRDIQSVMEKYSGLVEECESQGEKSKLLGEIREINERIDIEFLTEEIPKAIESSLKGVERVTTIVRAMKDFSHPGSKERVLVDINNSIQSTITVARNEWKYVANMETQFDPSLKMVPCYPDAFNQVILNLITNAAHAIGDVIRGESGKKGEIGVITKKENDWAVITITDNGGGVPNSIKDKLFDHFFTTKEVGKGTGQGLAISRAIIVEKHGGAISFDSKEGEGTTFTVKIPLVVKG</sequence>
<reference evidence="12" key="1">
    <citation type="submission" date="2018-06" db="EMBL/GenBank/DDBJ databases">
        <authorList>
            <person name="Zhirakovskaya E."/>
        </authorList>
    </citation>
    <scope>NUCLEOTIDE SEQUENCE</scope>
</reference>
<evidence type="ECO:0000256" key="1">
    <source>
        <dbReference type="ARBA" id="ARBA00022553"/>
    </source>
</evidence>
<keyword evidence="6" id="KW-0902">Two-component regulatory system</keyword>
<dbReference type="Pfam" id="PF02518">
    <property type="entry name" value="HATPase_c"/>
    <property type="match status" value="1"/>
</dbReference>
<feature type="domain" description="PAC" evidence="11">
    <location>
        <begin position="225"/>
        <end position="275"/>
    </location>
</feature>
<dbReference type="InterPro" id="IPR035965">
    <property type="entry name" value="PAS-like_dom_sf"/>
</dbReference>
<proteinExistence type="predicted"/>
<dbReference type="InterPro" id="IPR011006">
    <property type="entry name" value="CheY-like_superfamily"/>
</dbReference>
<evidence type="ECO:0000256" key="3">
    <source>
        <dbReference type="ARBA" id="ARBA00022741"/>
    </source>
</evidence>
<feature type="domain" description="PAS" evidence="10">
    <location>
        <begin position="147"/>
        <end position="200"/>
    </location>
</feature>
<dbReference type="InterPro" id="IPR013767">
    <property type="entry name" value="PAS_fold"/>
</dbReference>
<protein>
    <submittedName>
        <fullName evidence="12">Uncharacterized protein</fullName>
    </submittedName>
</protein>
<dbReference type="Gene3D" id="3.40.50.2300">
    <property type="match status" value="1"/>
</dbReference>
<dbReference type="InterPro" id="IPR005467">
    <property type="entry name" value="His_kinase_dom"/>
</dbReference>
<dbReference type="PROSITE" id="PS50110">
    <property type="entry name" value="RESPONSE_REGULATORY"/>
    <property type="match status" value="1"/>
</dbReference>
<dbReference type="Gene3D" id="3.30.565.10">
    <property type="entry name" value="Histidine kinase-like ATPase, C-terminal domain"/>
    <property type="match status" value="1"/>
</dbReference>
<dbReference type="Gene3D" id="3.30.450.20">
    <property type="entry name" value="PAS domain"/>
    <property type="match status" value="3"/>
</dbReference>
<evidence type="ECO:0000259" key="10">
    <source>
        <dbReference type="PROSITE" id="PS50112"/>
    </source>
</evidence>
<evidence type="ECO:0000256" key="4">
    <source>
        <dbReference type="ARBA" id="ARBA00022777"/>
    </source>
</evidence>
<dbReference type="EMBL" id="UOGE01000112">
    <property type="protein sequence ID" value="VAX25879.1"/>
    <property type="molecule type" value="Genomic_DNA"/>
</dbReference>
<dbReference type="NCBIfam" id="TIGR00229">
    <property type="entry name" value="sensory_box"/>
    <property type="match status" value="3"/>
</dbReference>
<dbReference type="PANTHER" id="PTHR43065:SF46">
    <property type="entry name" value="C4-DICARBOXYLATE TRANSPORT SENSOR PROTEIN DCTB"/>
    <property type="match status" value="1"/>
</dbReference>
<keyword evidence="5" id="KW-0067">ATP-binding</keyword>
<evidence type="ECO:0000313" key="12">
    <source>
        <dbReference type="EMBL" id="VAX25879.1"/>
    </source>
</evidence>
<keyword evidence="2" id="KW-0808">Transferase</keyword>
<keyword evidence="3" id="KW-0547">Nucleotide-binding</keyword>
<dbReference type="SMART" id="SM00448">
    <property type="entry name" value="REC"/>
    <property type="match status" value="1"/>
</dbReference>
<feature type="domain" description="PAC" evidence="11">
    <location>
        <begin position="356"/>
        <end position="408"/>
    </location>
</feature>
<feature type="domain" description="Histidine kinase" evidence="8">
    <location>
        <begin position="548"/>
        <end position="805"/>
    </location>
</feature>
<dbReference type="CDD" id="cd00130">
    <property type="entry name" value="PAS"/>
    <property type="match status" value="3"/>
</dbReference>
<evidence type="ECO:0000256" key="5">
    <source>
        <dbReference type="ARBA" id="ARBA00022840"/>
    </source>
</evidence>
<dbReference type="GO" id="GO:0006355">
    <property type="term" value="P:regulation of DNA-templated transcription"/>
    <property type="evidence" value="ECO:0007669"/>
    <property type="project" value="InterPro"/>
</dbReference>
<dbReference type="PROSITE" id="PS50112">
    <property type="entry name" value="PAS"/>
    <property type="match status" value="2"/>
</dbReference>
<dbReference type="InterPro" id="IPR000700">
    <property type="entry name" value="PAS-assoc_C"/>
</dbReference>
<dbReference type="CDD" id="cd00156">
    <property type="entry name" value="REC"/>
    <property type="match status" value="1"/>
</dbReference>
<dbReference type="InterPro" id="IPR003594">
    <property type="entry name" value="HATPase_dom"/>
</dbReference>
<dbReference type="SUPFAM" id="SSF52172">
    <property type="entry name" value="CheY-like"/>
    <property type="match status" value="1"/>
</dbReference>
<dbReference type="SUPFAM" id="SSF55874">
    <property type="entry name" value="ATPase domain of HSP90 chaperone/DNA topoisomerase II/histidine kinase"/>
    <property type="match status" value="1"/>
</dbReference>
<dbReference type="InterPro" id="IPR004358">
    <property type="entry name" value="Sig_transdc_His_kin-like_C"/>
</dbReference>
<dbReference type="Pfam" id="PF13426">
    <property type="entry name" value="PAS_9"/>
    <property type="match status" value="1"/>
</dbReference>
<feature type="domain" description="PAS" evidence="10">
    <location>
        <begin position="276"/>
        <end position="322"/>
    </location>
</feature>
<organism evidence="12">
    <name type="scientific">hydrothermal vent metagenome</name>
    <dbReference type="NCBI Taxonomy" id="652676"/>
    <lineage>
        <taxon>unclassified sequences</taxon>
        <taxon>metagenomes</taxon>
        <taxon>ecological metagenomes</taxon>
    </lineage>
</organism>
<dbReference type="GO" id="GO:0000160">
    <property type="term" value="P:phosphorelay signal transduction system"/>
    <property type="evidence" value="ECO:0007669"/>
    <property type="project" value="UniProtKB-KW"/>
</dbReference>
<evidence type="ECO:0000259" key="11">
    <source>
        <dbReference type="PROSITE" id="PS50113"/>
    </source>
</evidence>
<dbReference type="GO" id="GO:0016301">
    <property type="term" value="F:kinase activity"/>
    <property type="evidence" value="ECO:0007669"/>
    <property type="project" value="UniProtKB-KW"/>
</dbReference>
<dbReference type="Pfam" id="PF00989">
    <property type="entry name" value="PAS"/>
    <property type="match status" value="2"/>
</dbReference>
<dbReference type="InterPro" id="IPR036890">
    <property type="entry name" value="HATPase_C_sf"/>
</dbReference>
<dbReference type="SMART" id="SM00387">
    <property type="entry name" value="HATPase_c"/>
    <property type="match status" value="1"/>
</dbReference>
<keyword evidence="1" id="KW-0597">Phosphoprotein</keyword>
<dbReference type="PROSITE" id="PS50109">
    <property type="entry name" value="HIS_KIN"/>
    <property type="match status" value="1"/>
</dbReference>
<dbReference type="InterPro" id="IPR001610">
    <property type="entry name" value="PAC"/>
</dbReference>
<gene>
    <name evidence="12" type="ORF">MNBD_NITROSPINAE02-425</name>
</gene>
<evidence type="ECO:0000259" key="8">
    <source>
        <dbReference type="PROSITE" id="PS50109"/>
    </source>
</evidence>
<name>A0A3B1C6U8_9ZZZZ</name>
<dbReference type="SMART" id="SM00086">
    <property type="entry name" value="PAC"/>
    <property type="match status" value="3"/>
</dbReference>